<keyword evidence="1" id="KW-0732">Signal</keyword>
<accession>A0A8T0GPD1</accession>
<protein>
    <submittedName>
        <fullName evidence="2">Uncharacterized protein</fullName>
    </submittedName>
</protein>
<keyword evidence="3" id="KW-1185">Reference proteome</keyword>
<evidence type="ECO:0000313" key="3">
    <source>
        <dbReference type="Proteomes" id="UP000822688"/>
    </source>
</evidence>
<feature type="signal peptide" evidence="1">
    <location>
        <begin position="1"/>
        <end position="20"/>
    </location>
</feature>
<evidence type="ECO:0000313" key="2">
    <source>
        <dbReference type="EMBL" id="KAG0560447.1"/>
    </source>
</evidence>
<evidence type="ECO:0000256" key="1">
    <source>
        <dbReference type="SAM" id="SignalP"/>
    </source>
</evidence>
<dbReference type="Proteomes" id="UP000822688">
    <property type="component" value="Chromosome 10"/>
</dbReference>
<name>A0A8T0GPD1_CERPU</name>
<dbReference type="EMBL" id="CM026431">
    <property type="protein sequence ID" value="KAG0560447.1"/>
    <property type="molecule type" value="Genomic_DNA"/>
</dbReference>
<dbReference type="AlphaFoldDB" id="A0A8T0GPD1"/>
<proteinExistence type="predicted"/>
<reference evidence="2" key="1">
    <citation type="submission" date="2020-06" db="EMBL/GenBank/DDBJ databases">
        <title>WGS assembly of Ceratodon purpureus strain R40.</title>
        <authorList>
            <person name="Carey S.B."/>
            <person name="Jenkins J."/>
            <person name="Shu S."/>
            <person name="Lovell J.T."/>
            <person name="Sreedasyam A."/>
            <person name="Maumus F."/>
            <person name="Tiley G.P."/>
            <person name="Fernandez-Pozo N."/>
            <person name="Barry K."/>
            <person name="Chen C."/>
            <person name="Wang M."/>
            <person name="Lipzen A."/>
            <person name="Daum C."/>
            <person name="Saski C.A."/>
            <person name="Payton A.C."/>
            <person name="Mcbreen J.C."/>
            <person name="Conrad R.E."/>
            <person name="Kollar L.M."/>
            <person name="Olsson S."/>
            <person name="Huttunen S."/>
            <person name="Landis J.B."/>
            <person name="Wickett N.J."/>
            <person name="Johnson M.G."/>
            <person name="Rensing S.A."/>
            <person name="Grimwood J."/>
            <person name="Schmutz J."/>
            <person name="Mcdaniel S.F."/>
        </authorList>
    </citation>
    <scope>NUCLEOTIDE SEQUENCE</scope>
    <source>
        <strain evidence="2">R40</strain>
    </source>
</reference>
<feature type="chain" id="PRO_5035806278" evidence="1">
    <location>
        <begin position="21"/>
        <end position="54"/>
    </location>
</feature>
<comment type="caution">
    <text evidence="2">The sequence shown here is derived from an EMBL/GenBank/DDBJ whole genome shotgun (WGS) entry which is preliminary data.</text>
</comment>
<sequence>MHSTSCSLVLILACHDVALTRFSLQLQDADRFTTIPCIFNSYYKYISSHLINLR</sequence>
<gene>
    <name evidence="2" type="ORF">KC19_10G180600</name>
</gene>
<organism evidence="2 3">
    <name type="scientific">Ceratodon purpureus</name>
    <name type="common">Fire moss</name>
    <name type="synonym">Dicranum purpureum</name>
    <dbReference type="NCBI Taxonomy" id="3225"/>
    <lineage>
        <taxon>Eukaryota</taxon>
        <taxon>Viridiplantae</taxon>
        <taxon>Streptophyta</taxon>
        <taxon>Embryophyta</taxon>
        <taxon>Bryophyta</taxon>
        <taxon>Bryophytina</taxon>
        <taxon>Bryopsida</taxon>
        <taxon>Dicranidae</taxon>
        <taxon>Pseudoditrichales</taxon>
        <taxon>Ditrichaceae</taxon>
        <taxon>Ceratodon</taxon>
    </lineage>
</organism>